<sequence>MDWWTMMIAHDYFVSLLTSHGVANSVEFLEDVSEFCIATLKGEVPFSEINHTRIILISKVSNPRSTSQIQLISLYNM</sequence>
<accession>A0A5B6X314</accession>
<comment type="caution">
    <text evidence="1">The sequence shown here is derived from an EMBL/GenBank/DDBJ whole genome shotgun (WGS) entry which is preliminary data.</text>
</comment>
<gene>
    <name evidence="1" type="ORF">EPI10_032293</name>
</gene>
<name>A0A5B6X314_9ROSI</name>
<dbReference type="EMBL" id="SMMG02000001">
    <property type="protein sequence ID" value="KAA3488550.1"/>
    <property type="molecule type" value="Genomic_DNA"/>
</dbReference>
<dbReference type="Proteomes" id="UP000325315">
    <property type="component" value="Unassembled WGS sequence"/>
</dbReference>
<keyword evidence="2" id="KW-1185">Reference proteome</keyword>
<proteinExistence type="predicted"/>
<dbReference type="AlphaFoldDB" id="A0A5B6X314"/>
<reference evidence="1" key="1">
    <citation type="submission" date="2019-08" db="EMBL/GenBank/DDBJ databases">
        <authorList>
            <person name="Liu F."/>
        </authorList>
    </citation>
    <scope>NUCLEOTIDE SEQUENCE [LARGE SCALE GENOMIC DNA]</scope>
    <source>
        <strain evidence="1">PA1801</strain>
        <tissue evidence="1">Leaf</tissue>
    </source>
</reference>
<evidence type="ECO:0000313" key="1">
    <source>
        <dbReference type="EMBL" id="KAA3488550.1"/>
    </source>
</evidence>
<evidence type="ECO:0000313" key="2">
    <source>
        <dbReference type="Proteomes" id="UP000325315"/>
    </source>
</evidence>
<protein>
    <submittedName>
        <fullName evidence="1">Uncharacterized protein</fullName>
    </submittedName>
</protein>
<organism evidence="1 2">
    <name type="scientific">Gossypium australe</name>
    <dbReference type="NCBI Taxonomy" id="47621"/>
    <lineage>
        <taxon>Eukaryota</taxon>
        <taxon>Viridiplantae</taxon>
        <taxon>Streptophyta</taxon>
        <taxon>Embryophyta</taxon>
        <taxon>Tracheophyta</taxon>
        <taxon>Spermatophyta</taxon>
        <taxon>Magnoliopsida</taxon>
        <taxon>eudicotyledons</taxon>
        <taxon>Gunneridae</taxon>
        <taxon>Pentapetalae</taxon>
        <taxon>rosids</taxon>
        <taxon>malvids</taxon>
        <taxon>Malvales</taxon>
        <taxon>Malvaceae</taxon>
        <taxon>Malvoideae</taxon>
        <taxon>Gossypium</taxon>
    </lineage>
</organism>